<evidence type="ECO:0000256" key="2">
    <source>
        <dbReference type="ARBA" id="ARBA00011322"/>
    </source>
</evidence>
<sequence length="405" mass="44136">MARAPVARLLSNVGVAAYRGMMRILHTSDWHIGRTFHGHSTLAALRGVLFEMVEQVRERRVDVVIVAGDVFDSAAPAASCYELLTETLAALADAGARVVMTSGNHDSAARLGFQSRLLRQEIAVRTDPALIDSPITIEDADGPVQFYGIPFLEPALVRHLWPDVEVRTHERALTHAMDLVRADLAKRGGRSIAISHCFTAGVEATVGVERDIQQGGLDVVPLSAFDGVDYVALGHIHGRQQLSPKVRYSGAPLHYSFGEGNKPRGSWLIDLDAAGATSVEWLSLPVPRRLTTLRAPLDELLEGPRFSTDEQSWVAAEYTDATPQPDTMRRLQARFPWCASVAHVPAVTREKSELTYSGRVRAARSDLELIDAFLAHVREGEGASTAETDILRDTLGEQAAAEASR</sequence>
<evidence type="ECO:0000313" key="10">
    <source>
        <dbReference type="EMBL" id="MBB2975955.1"/>
    </source>
</evidence>
<dbReference type="Pfam" id="PF12320">
    <property type="entry name" value="SbcD_C"/>
    <property type="match status" value="1"/>
</dbReference>
<evidence type="ECO:0000259" key="9">
    <source>
        <dbReference type="Pfam" id="PF12320"/>
    </source>
</evidence>
<accession>A0A7W4YLZ6</accession>
<name>A0A7W4YLZ6_9MICO</name>
<keyword evidence="7" id="KW-0235">DNA replication</keyword>
<comment type="caution">
    <text evidence="10">The sequence shown here is derived from an EMBL/GenBank/DDBJ whole genome shotgun (WGS) entry which is preliminary data.</text>
</comment>
<evidence type="ECO:0000256" key="1">
    <source>
        <dbReference type="ARBA" id="ARBA00010555"/>
    </source>
</evidence>
<dbReference type="InterPro" id="IPR026843">
    <property type="entry name" value="SbcD_C"/>
</dbReference>
<dbReference type="SUPFAM" id="SSF56300">
    <property type="entry name" value="Metallo-dependent phosphatases"/>
    <property type="match status" value="1"/>
</dbReference>
<comment type="function">
    <text evidence="7">SbcCD cleaves DNA hairpin structures. These structures can inhibit DNA replication and are intermediates in certain DNA recombination reactions. The complex acts as a 3'-&gt;5' double strand exonuclease that can open hairpins. It also has a 5' single-strand endonuclease activity.</text>
</comment>
<dbReference type="InterPro" id="IPR041796">
    <property type="entry name" value="Mre11_N"/>
</dbReference>
<evidence type="ECO:0000256" key="4">
    <source>
        <dbReference type="ARBA" id="ARBA00022722"/>
    </source>
</evidence>
<dbReference type="InterPro" id="IPR029052">
    <property type="entry name" value="Metallo-depent_PP-like"/>
</dbReference>
<dbReference type="EMBL" id="JACHWQ010000003">
    <property type="protein sequence ID" value="MBB2975955.1"/>
    <property type="molecule type" value="Genomic_DNA"/>
</dbReference>
<keyword evidence="5 7" id="KW-0378">Hydrolase</keyword>
<evidence type="ECO:0000256" key="5">
    <source>
        <dbReference type="ARBA" id="ARBA00022801"/>
    </source>
</evidence>
<dbReference type="GO" id="GO:0006260">
    <property type="term" value="P:DNA replication"/>
    <property type="evidence" value="ECO:0007669"/>
    <property type="project" value="UniProtKB-KW"/>
</dbReference>
<dbReference type="PANTHER" id="PTHR30337:SF0">
    <property type="entry name" value="NUCLEASE SBCCD SUBUNIT D"/>
    <property type="match status" value="1"/>
</dbReference>
<dbReference type="PANTHER" id="PTHR30337">
    <property type="entry name" value="COMPONENT OF ATP-DEPENDENT DSDNA EXONUCLEASE"/>
    <property type="match status" value="1"/>
</dbReference>
<evidence type="ECO:0000259" key="8">
    <source>
        <dbReference type="Pfam" id="PF00149"/>
    </source>
</evidence>
<keyword evidence="6 7" id="KW-0269">Exonuclease</keyword>
<comment type="subunit">
    <text evidence="2 7">Heterodimer of SbcC and SbcD.</text>
</comment>
<feature type="domain" description="Calcineurin-like phosphoesterase" evidence="8">
    <location>
        <begin position="22"/>
        <end position="238"/>
    </location>
</feature>
<proteinExistence type="inferred from homology"/>
<comment type="similarity">
    <text evidence="1 7">Belongs to the SbcD family.</text>
</comment>
<keyword evidence="4 7" id="KW-0540">Nuclease</keyword>
<protein>
    <recommendedName>
        <fullName evidence="3 7">Nuclease SbcCD subunit D</fullName>
    </recommendedName>
</protein>
<organism evidence="10 11">
    <name type="scientific">Microbacterium endophyticum</name>
    <dbReference type="NCBI Taxonomy" id="1526412"/>
    <lineage>
        <taxon>Bacteria</taxon>
        <taxon>Bacillati</taxon>
        <taxon>Actinomycetota</taxon>
        <taxon>Actinomycetes</taxon>
        <taxon>Micrococcales</taxon>
        <taxon>Microbacteriaceae</taxon>
        <taxon>Microbacterium</taxon>
    </lineage>
</organism>
<dbReference type="NCBIfam" id="TIGR00619">
    <property type="entry name" value="sbcd"/>
    <property type="match status" value="1"/>
</dbReference>
<dbReference type="GO" id="GO:0006310">
    <property type="term" value="P:DNA recombination"/>
    <property type="evidence" value="ECO:0007669"/>
    <property type="project" value="UniProtKB-KW"/>
</dbReference>
<dbReference type="Proteomes" id="UP000529310">
    <property type="component" value="Unassembled WGS sequence"/>
</dbReference>
<dbReference type="InterPro" id="IPR004593">
    <property type="entry name" value="SbcD"/>
</dbReference>
<dbReference type="GO" id="GO:0008408">
    <property type="term" value="F:3'-5' exonuclease activity"/>
    <property type="evidence" value="ECO:0007669"/>
    <property type="project" value="InterPro"/>
</dbReference>
<evidence type="ECO:0000256" key="3">
    <source>
        <dbReference type="ARBA" id="ARBA00013365"/>
    </source>
</evidence>
<feature type="domain" description="Nuclease SbcCD subunit D C-terminal" evidence="9">
    <location>
        <begin position="287"/>
        <end position="376"/>
    </location>
</feature>
<dbReference type="InterPro" id="IPR004843">
    <property type="entry name" value="Calcineurin-like_PHP"/>
</dbReference>
<reference evidence="10 11" key="1">
    <citation type="submission" date="2020-08" db="EMBL/GenBank/DDBJ databases">
        <title>Sequencing the genomes of 1000 actinobacteria strains.</title>
        <authorList>
            <person name="Klenk H.-P."/>
        </authorList>
    </citation>
    <scope>NUCLEOTIDE SEQUENCE [LARGE SCALE GENOMIC DNA]</scope>
    <source>
        <strain evidence="10 11">DSM 27099</strain>
    </source>
</reference>
<evidence type="ECO:0000313" key="11">
    <source>
        <dbReference type="Proteomes" id="UP000529310"/>
    </source>
</evidence>
<evidence type="ECO:0000256" key="7">
    <source>
        <dbReference type="RuleBase" id="RU363069"/>
    </source>
</evidence>
<evidence type="ECO:0000256" key="6">
    <source>
        <dbReference type="ARBA" id="ARBA00022839"/>
    </source>
</evidence>
<keyword evidence="7" id="KW-0255">Endonuclease</keyword>
<gene>
    <name evidence="7" type="primary">sbcD</name>
    <name evidence="10" type="ORF">FHX49_001522</name>
</gene>
<dbReference type="Pfam" id="PF00149">
    <property type="entry name" value="Metallophos"/>
    <property type="match status" value="1"/>
</dbReference>
<keyword evidence="11" id="KW-1185">Reference proteome</keyword>
<dbReference type="Gene3D" id="3.60.21.10">
    <property type="match status" value="1"/>
</dbReference>
<dbReference type="AlphaFoldDB" id="A0A7W4YLZ6"/>
<keyword evidence="7" id="KW-0233">DNA recombination</keyword>
<dbReference type="InterPro" id="IPR050535">
    <property type="entry name" value="DNA_Repair-Maintenance_Comp"/>
</dbReference>
<dbReference type="GO" id="GO:0004519">
    <property type="term" value="F:endonuclease activity"/>
    <property type="evidence" value="ECO:0007669"/>
    <property type="project" value="UniProtKB-KW"/>
</dbReference>
<dbReference type="CDD" id="cd00840">
    <property type="entry name" value="MPP_Mre11_N"/>
    <property type="match status" value="1"/>
</dbReference>